<feature type="compositionally biased region" description="Low complexity" evidence="1">
    <location>
        <begin position="49"/>
        <end position="65"/>
    </location>
</feature>
<feature type="compositionally biased region" description="Polar residues" evidence="1">
    <location>
        <begin position="25"/>
        <end position="36"/>
    </location>
</feature>
<dbReference type="HOGENOM" id="CLU_2570247_0_0_7"/>
<evidence type="ECO:0000313" key="4">
    <source>
        <dbReference type="Proteomes" id="UP000002402"/>
    </source>
</evidence>
<proteinExistence type="predicted"/>
<reference evidence="3 4" key="1">
    <citation type="journal article" date="2006" name="Proc. Natl. Acad. Sci. U.S.A.">
        <title>Evolution of sensory complexity recorded in a myxobacterial genome.</title>
        <authorList>
            <person name="Goldman B.S."/>
            <person name="Nierman W.C."/>
            <person name="Kaiser D."/>
            <person name="Slater S.C."/>
            <person name="Durkin A.S."/>
            <person name="Eisen J.A."/>
            <person name="Ronning C.M."/>
            <person name="Barbazuk W.B."/>
            <person name="Blanchard M."/>
            <person name="Field C."/>
            <person name="Halling C."/>
            <person name="Hinkle G."/>
            <person name="Iartchuk O."/>
            <person name="Kim H.S."/>
            <person name="Mackenzie C."/>
            <person name="Madupu R."/>
            <person name="Miller N."/>
            <person name="Shvartsbeyn A."/>
            <person name="Sullivan S.A."/>
            <person name="Vaudin M."/>
            <person name="Wiegand R."/>
            <person name="Kaplan H.B."/>
        </authorList>
    </citation>
    <scope>NUCLEOTIDE SEQUENCE [LARGE SCALE GENOMIC DNA]</scope>
    <source>
        <strain evidence="4">DK1622</strain>
    </source>
</reference>
<dbReference type="Proteomes" id="UP000002402">
    <property type="component" value="Chromosome"/>
</dbReference>
<organism evidence="3 4">
    <name type="scientific">Myxococcus xanthus (strain DK1622)</name>
    <dbReference type="NCBI Taxonomy" id="246197"/>
    <lineage>
        <taxon>Bacteria</taxon>
        <taxon>Pseudomonadati</taxon>
        <taxon>Myxococcota</taxon>
        <taxon>Myxococcia</taxon>
        <taxon>Myxococcales</taxon>
        <taxon>Cystobacterineae</taxon>
        <taxon>Myxococcaceae</taxon>
        <taxon>Myxococcus</taxon>
    </lineage>
</organism>
<protein>
    <submittedName>
        <fullName evidence="3">Uncharacterized protein</fullName>
    </submittedName>
</protein>
<dbReference type="EMBL" id="CP000113">
    <property type="protein sequence ID" value="ABF88651.1"/>
    <property type="molecule type" value="Genomic_DNA"/>
</dbReference>
<feature type="signal peptide" evidence="2">
    <location>
        <begin position="1"/>
        <end position="18"/>
    </location>
</feature>
<evidence type="ECO:0000256" key="1">
    <source>
        <dbReference type="SAM" id="MobiDB-lite"/>
    </source>
</evidence>
<keyword evidence="2" id="KW-0732">Signal</keyword>
<feature type="chain" id="PRO_5004187797" evidence="2">
    <location>
        <begin position="19"/>
        <end position="81"/>
    </location>
</feature>
<dbReference type="KEGG" id="mxa:MXAN_5452"/>
<sequence length="81" mass="8541">MRAVRRAGRLFASAAVGAAVGALPSSHTSVVSNARTSVRRTLRPRLSREASFTSSSFSLRSPSATWRPGHGRGGVREHPAA</sequence>
<evidence type="ECO:0000313" key="3">
    <source>
        <dbReference type="EMBL" id="ABF88651.1"/>
    </source>
</evidence>
<feature type="region of interest" description="Disordered" evidence="1">
    <location>
        <begin position="24"/>
        <end position="81"/>
    </location>
</feature>
<name>Q1D178_MYXXD</name>
<keyword evidence="4" id="KW-1185">Reference proteome</keyword>
<accession>Q1D178</accession>
<gene>
    <name evidence="3" type="ordered locus">MXAN_5452</name>
</gene>
<dbReference type="AlphaFoldDB" id="Q1D178"/>
<evidence type="ECO:0000256" key="2">
    <source>
        <dbReference type="SAM" id="SignalP"/>
    </source>
</evidence>
<dbReference type="EnsemblBacteria" id="ABF88651">
    <property type="protein sequence ID" value="ABF88651"/>
    <property type="gene ID" value="MXAN_5452"/>
</dbReference>